<proteinExistence type="predicted"/>
<dbReference type="InterPro" id="IPR055650">
    <property type="entry name" value="DUF7226"/>
</dbReference>
<organism evidence="4 5">
    <name type="scientific">Limnoraphis robusta CCNP1315</name>
    <dbReference type="NCBI Taxonomy" id="3110306"/>
    <lineage>
        <taxon>Bacteria</taxon>
        <taxon>Bacillati</taxon>
        <taxon>Cyanobacteriota</taxon>
        <taxon>Cyanophyceae</taxon>
        <taxon>Oscillatoriophycideae</taxon>
        <taxon>Oscillatoriales</taxon>
        <taxon>Sirenicapillariaceae</taxon>
        <taxon>Limnoraphis</taxon>
    </lineage>
</organism>
<dbReference type="InterPro" id="IPR054266">
    <property type="entry name" value="DUF6997"/>
</dbReference>
<feature type="domain" description="DUF6997" evidence="2">
    <location>
        <begin position="83"/>
        <end position="261"/>
    </location>
</feature>
<sequence>MSDSSKNNFKKNDIEWKKIFEQYQILERISKLGYFEIDAITINQFRESRLMAKLDHQVNLPQIFQQNSLSILPISRSRYVIGYFDAYHQVQYNSAIQPIPVPFPSYIETLDPETLSSESLAINCAFHAGMIADILDAETDKVFHTVSGRMSTGSFNFSINSLLSNSPYLLEVNNSQCEIDAGFETEEYFLIVEAKMDGVEDFLIRQLYYPYRLWSSKVHKKVLVALITYSNSTSQFSFFLYDFDNLSDYNSIRLIQQKNYIIGSEEITRDDISEVFNSIEVVCEPDITLPQADDFNRIVDLLTWLYERELTKDEITMKYQFAGRQTNYYTDAGRYLGLVDKIKTSGSKEITFCLTEEGRTLMSKKHKSKILSLIKMILKYPVFYKTFEMTLQTGEIPQKSQVSEIMSSFKYSDKVKDRRSQTVISWMKWIWSMCSD</sequence>
<dbReference type="Pfam" id="PF22515">
    <property type="entry name" value="DUF6996"/>
    <property type="match status" value="1"/>
</dbReference>
<name>A0ABU5TV57_9CYAN</name>
<evidence type="ECO:0000259" key="1">
    <source>
        <dbReference type="Pfam" id="PF22515"/>
    </source>
</evidence>
<reference evidence="4 5" key="1">
    <citation type="submission" date="2023-12" db="EMBL/GenBank/DDBJ databases">
        <title>Baltic Sea Cyanobacteria.</title>
        <authorList>
            <person name="Delbaje E."/>
            <person name="Fewer D.P."/>
            <person name="Shishido T.K."/>
        </authorList>
    </citation>
    <scope>NUCLEOTIDE SEQUENCE [LARGE SCALE GENOMIC DNA]</scope>
    <source>
        <strain evidence="4 5">CCNP 1315</strain>
    </source>
</reference>
<accession>A0ABU5TV57</accession>
<dbReference type="InterPro" id="IPR054265">
    <property type="entry name" value="DUF6996"/>
</dbReference>
<keyword evidence="4" id="KW-0648">Protein biosynthesis</keyword>
<evidence type="ECO:0000313" key="5">
    <source>
        <dbReference type="Proteomes" id="UP001301728"/>
    </source>
</evidence>
<evidence type="ECO:0000259" key="2">
    <source>
        <dbReference type="Pfam" id="PF22518"/>
    </source>
</evidence>
<dbReference type="Pfam" id="PF23871">
    <property type="entry name" value="DUF7226"/>
    <property type="match status" value="1"/>
</dbReference>
<dbReference type="RefSeq" id="WP_323275515.1">
    <property type="nucleotide sequence ID" value="NZ_JAYGHT010000012.1"/>
</dbReference>
<feature type="domain" description="DUF6996" evidence="1">
    <location>
        <begin position="13"/>
        <end position="81"/>
    </location>
</feature>
<comment type="caution">
    <text evidence="4">The sequence shown here is derived from an EMBL/GenBank/DDBJ whole genome shotgun (WGS) entry which is preliminary data.</text>
</comment>
<dbReference type="GO" id="GO:0003746">
    <property type="term" value="F:translation elongation factor activity"/>
    <property type="evidence" value="ECO:0007669"/>
    <property type="project" value="UniProtKB-KW"/>
</dbReference>
<dbReference type="EMBL" id="JAYGHT010000012">
    <property type="protein sequence ID" value="MEA5518592.1"/>
    <property type="molecule type" value="Genomic_DNA"/>
</dbReference>
<gene>
    <name evidence="4" type="ORF">VB854_06475</name>
</gene>
<feature type="domain" description="DUF7226" evidence="3">
    <location>
        <begin position="297"/>
        <end position="434"/>
    </location>
</feature>
<evidence type="ECO:0000259" key="3">
    <source>
        <dbReference type="Pfam" id="PF23871"/>
    </source>
</evidence>
<keyword evidence="5" id="KW-1185">Reference proteome</keyword>
<evidence type="ECO:0000313" key="4">
    <source>
        <dbReference type="EMBL" id="MEA5518592.1"/>
    </source>
</evidence>
<protein>
    <submittedName>
        <fullName evidence="4">Translation elongation factor</fullName>
    </submittedName>
</protein>
<dbReference type="Pfam" id="PF22518">
    <property type="entry name" value="DUF6997"/>
    <property type="match status" value="1"/>
</dbReference>
<dbReference type="Proteomes" id="UP001301728">
    <property type="component" value="Unassembled WGS sequence"/>
</dbReference>
<keyword evidence="4" id="KW-0251">Elongation factor</keyword>